<name>A0ABW3SK37_9BACT</name>
<evidence type="ECO:0000313" key="3">
    <source>
        <dbReference type="EMBL" id="MFD1184943.1"/>
    </source>
</evidence>
<feature type="compositionally biased region" description="Basic and acidic residues" evidence="1">
    <location>
        <begin position="43"/>
        <end position="53"/>
    </location>
</feature>
<feature type="chain" id="PRO_5046086811" evidence="2">
    <location>
        <begin position="24"/>
        <end position="70"/>
    </location>
</feature>
<keyword evidence="4" id="KW-1185">Reference proteome</keyword>
<reference evidence="4" key="1">
    <citation type="journal article" date="2019" name="Int. J. Syst. Evol. Microbiol.">
        <title>The Global Catalogue of Microorganisms (GCM) 10K type strain sequencing project: providing services to taxonomists for standard genome sequencing and annotation.</title>
        <authorList>
            <consortium name="The Broad Institute Genomics Platform"/>
            <consortium name="The Broad Institute Genome Sequencing Center for Infectious Disease"/>
            <person name="Wu L."/>
            <person name="Ma J."/>
        </authorList>
    </citation>
    <scope>NUCLEOTIDE SEQUENCE [LARGE SCALE GENOMIC DNA]</scope>
    <source>
        <strain evidence="4">JCM 31319</strain>
    </source>
</reference>
<organism evidence="3 4">
    <name type="scientific">Pontibacter rugosus</name>
    <dbReference type="NCBI Taxonomy" id="1745966"/>
    <lineage>
        <taxon>Bacteria</taxon>
        <taxon>Pseudomonadati</taxon>
        <taxon>Bacteroidota</taxon>
        <taxon>Cytophagia</taxon>
        <taxon>Cytophagales</taxon>
        <taxon>Hymenobacteraceae</taxon>
        <taxon>Pontibacter</taxon>
    </lineage>
</organism>
<feature type="compositionally biased region" description="Low complexity" evidence="1">
    <location>
        <begin position="22"/>
        <end position="38"/>
    </location>
</feature>
<dbReference type="EMBL" id="JBHTLD010000008">
    <property type="protein sequence ID" value="MFD1184943.1"/>
    <property type="molecule type" value="Genomic_DNA"/>
</dbReference>
<evidence type="ECO:0000256" key="2">
    <source>
        <dbReference type="SAM" id="SignalP"/>
    </source>
</evidence>
<keyword evidence="2" id="KW-0732">Signal</keyword>
<proteinExistence type="predicted"/>
<evidence type="ECO:0000313" key="4">
    <source>
        <dbReference type="Proteomes" id="UP001597094"/>
    </source>
</evidence>
<accession>A0ABW3SK37</accession>
<feature type="region of interest" description="Disordered" evidence="1">
    <location>
        <begin position="22"/>
        <end position="70"/>
    </location>
</feature>
<protein>
    <submittedName>
        <fullName evidence="3">Uncharacterized protein</fullName>
    </submittedName>
</protein>
<dbReference type="RefSeq" id="WP_377522471.1">
    <property type="nucleotide sequence ID" value="NZ_JBHTLD010000008.1"/>
</dbReference>
<sequence length="70" mass="7459">MKRNSIFTAAIVLGASMCLTSCGGENTETTTTPNSTSIESEDAYERDRTRIGDTEADTSGMMMADTTAIQ</sequence>
<dbReference type="Proteomes" id="UP001597094">
    <property type="component" value="Unassembled WGS sequence"/>
</dbReference>
<feature type="signal peptide" evidence="2">
    <location>
        <begin position="1"/>
        <end position="23"/>
    </location>
</feature>
<comment type="caution">
    <text evidence="3">The sequence shown here is derived from an EMBL/GenBank/DDBJ whole genome shotgun (WGS) entry which is preliminary data.</text>
</comment>
<gene>
    <name evidence="3" type="ORF">ACFQ2O_01910</name>
</gene>
<evidence type="ECO:0000256" key="1">
    <source>
        <dbReference type="SAM" id="MobiDB-lite"/>
    </source>
</evidence>